<evidence type="ECO:0000313" key="3">
    <source>
        <dbReference type="Proteomes" id="UP000053647"/>
    </source>
</evidence>
<reference evidence="2 3" key="1">
    <citation type="submission" date="2014-06" db="EMBL/GenBank/DDBJ databases">
        <authorList>
            <consortium name="DOE Joint Genome Institute"/>
            <person name="Kuo A."/>
            <person name="Kohler A."/>
            <person name="Nagy L.G."/>
            <person name="Floudas D."/>
            <person name="Copeland A."/>
            <person name="Barry K.W."/>
            <person name="Cichocki N."/>
            <person name="Veneault-Fourrey C."/>
            <person name="LaButti K."/>
            <person name="Lindquist E.A."/>
            <person name="Lipzen A."/>
            <person name="Lundell T."/>
            <person name="Morin E."/>
            <person name="Murat C."/>
            <person name="Sun H."/>
            <person name="Tunlid A."/>
            <person name="Henrissat B."/>
            <person name="Grigoriev I.V."/>
            <person name="Hibbett D.S."/>
            <person name="Martin F."/>
            <person name="Nordberg H.P."/>
            <person name="Cantor M.N."/>
            <person name="Hua S.X."/>
        </authorList>
    </citation>
    <scope>NUCLEOTIDE SEQUENCE [LARGE SCALE GENOMIC DNA]</scope>
    <source>
        <strain evidence="2 3">ATCC 200175</strain>
    </source>
</reference>
<dbReference type="AlphaFoldDB" id="A0A0C9TGY1"/>
<evidence type="ECO:0000313" key="2">
    <source>
        <dbReference type="EMBL" id="KIJ10043.1"/>
    </source>
</evidence>
<accession>A0A0C9TGY1</accession>
<dbReference type="EMBL" id="KN819419">
    <property type="protein sequence ID" value="KIJ10043.1"/>
    <property type="molecule type" value="Genomic_DNA"/>
</dbReference>
<keyword evidence="3" id="KW-1185">Reference proteome</keyword>
<name>A0A0C9TGY1_PAXIN</name>
<protein>
    <submittedName>
        <fullName evidence="2">Uncharacterized protein</fullName>
    </submittedName>
</protein>
<feature type="compositionally biased region" description="Polar residues" evidence="1">
    <location>
        <begin position="346"/>
        <end position="373"/>
    </location>
</feature>
<dbReference type="HOGENOM" id="CLU_040951_0_0_1"/>
<proteinExistence type="predicted"/>
<sequence>MRYTHPSVQLHRPDHGLFTLLHMLEEQITIHPTSEPASEDDILFSSNPSIASPLSYLSDLLEPEANTPFLEDPFSPQEVPSNDPLDLLFEITTSVHREETAFPSDDFPSTTHSLGSDIPKGIAALHRGPSDSTALPLSSYSELSEALGTNLFRQGPSGPGSLQHFRSVEYSSHGWHVNEEQHAGDTDNNIPFLSEAVDPLVPSFQNAPSDHHEGTALPGYDYCSTASNAYSGSVVTEGITTLWLSSGVLGTDSSSCQDPSCPGWLPEFGCVITHSPRSYTSVKNAIPIQGATQVQSGSLGWHVGREQHVGDTGNNLLLLTPTSRSPADRYDLQQPKTIWAHGHTPHLNTSSPGSQLPPSSTTSQVYTEEQPIQPSVRPGP</sequence>
<gene>
    <name evidence="2" type="ORF">PAXINDRAFT_102096</name>
</gene>
<reference evidence="3" key="2">
    <citation type="submission" date="2015-01" db="EMBL/GenBank/DDBJ databases">
        <title>Evolutionary Origins and Diversification of the Mycorrhizal Mutualists.</title>
        <authorList>
            <consortium name="DOE Joint Genome Institute"/>
            <consortium name="Mycorrhizal Genomics Consortium"/>
            <person name="Kohler A."/>
            <person name="Kuo A."/>
            <person name="Nagy L.G."/>
            <person name="Floudas D."/>
            <person name="Copeland A."/>
            <person name="Barry K.W."/>
            <person name="Cichocki N."/>
            <person name="Veneault-Fourrey C."/>
            <person name="LaButti K."/>
            <person name="Lindquist E.A."/>
            <person name="Lipzen A."/>
            <person name="Lundell T."/>
            <person name="Morin E."/>
            <person name="Murat C."/>
            <person name="Riley R."/>
            <person name="Ohm R."/>
            <person name="Sun H."/>
            <person name="Tunlid A."/>
            <person name="Henrissat B."/>
            <person name="Grigoriev I.V."/>
            <person name="Hibbett D.S."/>
            <person name="Martin F."/>
        </authorList>
    </citation>
    <scope>NUCLEOTIDE SEQUENCE [LARGE SCALE GENOMIC DNA]</scope>
    <source>
        <strain evidence="3">ATCC 200175</strain>
    </source>
</reference>
<organism evidence="2 3">
    <name type="scientific">Paxillus involutus ATCC 200175</name>
    <dbReference type="NCBI Taxonomy" id="664439"/>
    <lineage>
        <taxon>Eukaryota</taxon>
        <taxon>Fungi</taxon>
        <taxon>Dikarya</taxon>
        <taxon>Basidiomycota</taxon>
        <taxon>Agaricomycotina</taxon>
        <taxon>Agaricomycetes</taxon>
        <taxon>Agaricomycetidae</taxon>
        <taxon>Boletales</taxon>
        <taxon>Paxilineae</taxon>
        <taxon>Paxillaceae</taxon>
        <taxon>Paxillus</taxon>
    </lineage>
</organism>
<feature type="region of interest" description="Disordered" evidence="1">
    <location>
        <begin position="341"/>
        <end position="380"/>
    </location>
</feature>
<evidence type="ECO:0000256" key="1">
    <source>
        <dbReference type="SAM" id="MobiDB-lite"/>
    </source>
</evidence>
<dbReference type="Proteomes" id="UP000053647">
    <property type="component" value="Unassembled WGS sequence"/>
</dbReference>